<dbReference type="PANTHER" id="PTHR35368">
    <property type="entry name" value="HYDROPEROXIDE REDUCTASE"/>
    <property type="match status" value="1"/>
</dbReference>
<dbReference type="InterPro" id="IPR003718">
    <property type="entry name" value="OsmC/Ohr_fam"/>
</dbReference>
<dbReference type="EMBL" id="AGNL01023819">
    <property type="protein sequence ID" value="EJK59018.1"/>
    <property type="molecule type" value="Genomic_DNA"/>
</dbReference>
<accession>K0RYX9</accession>
<evidence type="ECO:0008006" key="4">
    <source>
        <dbReference type="Google" id="ProtNLM"/>
    </source>
</evidence>
<sequence>MGARRCILCSFATITRLRIPSLPPVTAPGLTLVTPTRVDPPGRRLACSWAATEDDESQSALHRKTYHIKGSGRRSGVEMTTDTGHSLRTDVPHKMGGKDEAPQPVEHLLAAYLGCTQATALYVGRMMSLRVESMEYDVTAFRDERGALELPIDAVPSVPARLQRISGTVAVEFKAGIEVTEGQLQILAEQTETRCPVANMIRASGCDIDVNWTVKKVSRPED</sequence>
<dbReference type="InterPro" id="IPR036102">
    <property type="entry name" value="OsmC/Ohrsf"/>
</dbReference>
<evidence type="ECO:0000313" key="2">
    <source>
        <dbReference type="EMBL" id="EJK59018.1"/>
    </source>
</evidence>
<evidence type="ECO:0000256" key="1">
    <source>
        <dbReference type="SAM" id="MobiDB-lite"/>
    </source>
</evidence>
<protein>
    <recommendedName>
        <fullName evidence="4">Osmotically inducible protein C</fullName>
    </recommendedName>
</protein>
<proteinExistence type="predicted"/>
<dbReference type="Gene3D" id="3.30.300.20">
    <property type="match status" value="1"/>
</dbReference>
<gene>
    <name evidence="2" type="ORF">THAOC_20814</name>
</gene>
<dbReference type="OrthoDB" id="2019818at2759"/>
<dbReference type="InterPro" id="IPR015946">
    <property type="entry name" value="KH_dom-like_a/b"/>
</dbReference>
<comment type="caution">
    <text evidence="2">The sequence shown here is derived from an EMBL/GenBank/DDBJ whole genome shotgun (WGS) entry which is preliminary data.</text>
</comment>
<evidence type="ECO:0000313" key="3">
    <source>
        <dbReference type="Proteomes" id="UP000266841"/>
    </source>
</evidence>
<dbReference type="OMA" id="CEIITAR"/>
<keyword evidence="3" id="KW-1185">Reference proteome</keyword>
<dbReference type="SUPFAM" id="SSF82784">
    <property type="entry name" value="OsmC-like"/>
    <property type="match status" value="1"/>
</dbReference>
<dbReference type="AlphaFoldDB" id="K0RYX9"/>
<feature type="region of interest" description="Disordered" evidence="1">
    <location>
        <begin position="70"/>
        <end position="99"/>
    </location>
</feature>
<dbReference type="PANTHER" id="PTHR35368:SF1">
    <property type="entry name" value="HYDROPEROXIDE REDUCTASE"/>
    <property type="match status" value="1"/>
</dbReference>
<reference evidence="2 3" key="1">
    <citation type="journal article" date="2012" name="Genome Biol.">
        <title>Genome and low-iron response of an oceanic diatom adapted to chronic iron limitation.</title>
        <authorList>
            <person name="Lommer M."/>
            <person name="Specht M."/>
            <person name="Roy A.S."/>
            <person name="Kraemer L."/>
            <person name="Andreson R."/>
            <person name="Gutowska M.A."/>
            <person name="Wolf J."/>
            <person name="Bergner S.V."/>
            <person name="Schilhabel M.B."/>
            <person name="Klostermeier U.C."/>
            <person name="Beiko R.G."/>
            <person name="Rosenstiel P."/>
            <person name="Hippler M."/>
            <person name="Laroche J."/>
        </authorList>
    </citation>
    <scope>NUCLEOTIDE SEQUENCE [LARGE SCALE GENOMIC DNA]</scope>
    <source>
        <strain evidence="2 3">CCMP1005</strain>
    </source>
</reference>
<dbReference type="InterPro" id="IPR052924">
    <property type="entry name" value="OsmC/Ohr_hydroprdx_reductase"/>
</dbReference>
<feature type="compositionally biased region" description="Basic and acidic residues" evidence="1">
    <location>
        <begin position="85"/>
        <end position="99"/>
    </location>
</feature>
<dbReference type="Proteomes" id="UP000266841">
    <property type="component" value="Unassembled WGS sequence"/>
</dbReference>
<name>K0RYX9_THAOC</name>
<organism evidence="2 3">
    <name type="scientific">Thalassiosira oceanica</name>
    <name type="common">Marine diatom</name>
    <dbReference type="NCBI Taxonomy" id="159749"/>
    <lineage>
        <taxon>Eukaryota</taxon>
        <taxon>Sar</taxon>
        <taxon>Stramenopiles</taxon>
        <taxon>Ochrophyta</taxon>
        <taxon>Bacillariophyta</taxon>
        <taxon>Coscinodiscophyceae</taxon>
        <taxon>Thalassiosirophycidae</taxon>
        <taxon>Thalassiosirales</taxon>
        <taxon>Thalassiosiraceae</taxon>
        <taxon>Thalassiosira</taxon>
    </lineage>
</organism>
<dbReference type="Pfam" id="PF02566">
    <property type="entry name" value="OsmC"/>
    <property type="match status" value="1"/>
</dbReference>
<dbReference type="eggNOG" id="ENOG502SBG9">
    <property type="taxonomic scope" value="Eukaryota"/>
</dbReference>